<gene>
    <name evidence="1" type="ORF">GCM10008018_23220</name>
</gene>
<proteinExistence type="predicted"/>
<comment type="caution">
    <text evidence="1">The sequence shown here is derived from an EMBL/GenBank/DDBJ whole genome shotgun (WGS) entry which is preliminary data.</text>
</comment>
<reference evidence="2" key="1">
    <citation type="journal article" date="2019" name="Int. J. Syst. Evol. Microbiol.">
        <title>The Global Catalogue of Microorganisms (GCM) 10K type strain sequencing project: providing services to taxonomists for standard genome sequencing and annotation.</title>
        <authorList>
            <consortium name="The Broad Institute Genomics Platform"/>
            <consortium name="The Broad Institute Genome Sequencing Center for Infectious Disease"/>
            <person name="Wu L."/>
            <person name="Ma J."/>
        </authorList>
    </citation>
    <scope>NUCLEOTIDE SEQUENCE [LARGE SCALE GENOMIC DNA]</scope>
    <source>
        <strain evidence="2">CGMCC 1.15043</strain>
    </source>
</reference>
<evidence type="ECO:0000313" key="1">
    <source>
        <dbReference type="EMBL" id="GFZ77059.1"/>
    </source>
</evidence>
<dbReference type="EMBL" id="BMHE01000009">
    <property type="protein sequence ID" value="GFZ77059.1"/>
    <property type="molecule type" value="Genomic_DNA"/>
</dbReference>
<name>A0ABQ1ELV9_9BACL</name>
<evidence type="ECO:0000313" key="2">
    <source>
        <dbReference type="Proteomes" id="UP000615455"/>
    </source>
</evidence>
<dbReference type="Proteomes" id="UP000615455">
    <property type="component" value="Unassembled WGS sequence"/>
</dbReference>
<protein>
    <submittedName>
        <fullName evidence="1">Uncharacterized protein</fullName>
    </submittedName>
</protein>
<organism evidence="1 2">
    <name type="scientific">Paenibacillus marchantiophytorum</name>
    <dbReference type="NCBI Taxonomy" id="1619310"/>
    <lineage>
        <taxon>Bacteria</taxon>
        <taxon>Bacillati</taxon>
        <taxon>Bacillota</taxon>
        <taxon>Bacilli</taxon>
        <taxon>Bacillales</taxon>
        <taxon>Paenibacillaceae</taxon>
        <taxon>Paenibacillus</taxon>
    </lineage>
</organism>
<accession>A0ABQ1ELV9</accession>
<keyword evidence="2" id="KW-1185">Reference proteome</keyword>
<sequence>MAYLVSCRSFTGLGSGNLHTVFSLKLKDPFDLRVPPVHTNHRLSEKRETNLLVPIIAY</sequence>